<reference evidence="2" key="1">
    <citation type="submission" date="2021-10" db="EMBL/GenBank/DDBJ databases">
        <title>Roseicella aerolatum sp. nov., isolated from aerosols of e-waste dismantling site.</title>
        <authorList>
            <person name="Qin T."/>
        </authorList>
    </citation>
    <scope>NUCLEOTIDE SEQUENCE</scope>
    <source>
        <strain evidence="2">GB24</strain>
    </source>
</reference>
<sequence length="154" mass="17072">MDADHPSKGVPIPRRITAIESYVAWISPTRSHARRFAELVREGGNDPGSIFEHFYGRMAVARFGRLGKFDFLCLLGRLGLAPIAPGRAYLKGATGPLRGARLLFGGHPEAPLRESQLEDLLVDLDGDLRVGMQVMEDSLCNWQKSPTRFVHFKG</sequence>
<dbReference type="Pfam" id="PF18746">
    <property type="entry name" value="aGPT-Pplase3"/>
    <property type="match status" value="1"/>
</dbReference>
<dbReference type="Proteomes" id="UP001139311">
    <property type="component" value="Unassembled WGS sequence"/>
</dbReference>
<dbReference type="EMBL" id="JAJAQI010000048">
    <property type="protein sequence ID" value="MCB4824646.1"/>
    <property type="molecule type" value="Genomic_DNA"/>
</dbReference>
<keyword evidence="3" id="KW-1185">Reference proteome</keyword>
<gene>
    <name evidence="2" type="ORF">LHA35_23230</name>
</gene>
<feature type="domain" description="Alpha-glutamyl/putrescinyl thymine pyrophosphorylase clade 3" evidence="1">
    <location>
        <begin position="17"/>
        <end position="154"/>
    </location>
</feature>
<evidence type="ECO:0000313" key="3">
    <source>
        <dbReference type="Proteomes" id="UP001139311"/>
    </source>
</evidence>
<accession>A0A9X1IGY6</accession>
<proteinExistence type="predicted"/>
<dbReference type="InterPro" id="IPR041271">
    <property type="entry name" value="AGPT-Pplase3"/>
</dbReference>
<evidence type="ECO:0000259" key="1">
    <source>
        <dbReference type="Pfam" id="PF18746"/>
    </source>
</evidence>
<organism evidence="2 3">
    <name type="scientific">Roseicella aerolata</name>
    <dbReference type="NCBI Taxonomy" id="2883479"/>
    <lineage>
        <taxon>Bacteria</taxon>
        <taxon>Pseudomonadati</taxon>
        <taxon>Pseudomonadota</taxon>
        <taxon>Alphaproteobacteria</taxon>
        <taxon>Acetobacterales</taxon>
        <taxon>Roseomonadaceae</taxon>
        <taxon>Roseicella</taxon>
    </lineage>
</organism>
<dbReference type="RefSeq" id="WP_226612773.1">
    <property type="nucleotide sequence ID" value="NZ_JAJAQI010000048.1"/>
</dbReference>
<name>A0A9X1IGY6_9PROT</name>
<dbReference type="AlphaFoldDB" id="A0A9X1IGY6"/>
<protein>
    <recommendedName>
        <fullName evidence="1">Alpha-glutamyl/putrescinyl thymine pyrophosphorylase clade 3 domain-containing protein</fullName>
    </recommendedName>
</protein>
<evidence type="ECO:0000313" key="2">
    <source>
        <dbReference type="EMBL" id="MCB4824646.1"/>
    </source>
</evidence>
<comment type="caution">
    <text evidence="2">The sequence shown here is derived from an EMBL/GenBank/DDBJ whole genome shotgun (WGS) entry which is preliminary data.</text>
</comment>